<dbReference type="InterPro" id="IPR003423">
    <property type="entry name" value="OMP_efflux"/>
</dbReference>
<feature type="transmembrane region" description="Helical" evidence="3">
    <location>
        <begin position="50"/>
        <end position="72"/>
    </location>
</feature>
<dbReference type="InterPro" id="IPR010131">
    <property type="entry name" value="MdtP/NodT-like"/>
</dbReference>
<keyword evidence="2" id="KW-1134">Transmembrane beta strand</keyword>
<keyword evidence="2" id="KW-0449">Lipoprotein</keyword>
<accession>A0ABQ6VWE2</accession>
<comment type="caution">
    <text evidence="4">The sequence shown here is derived from an EMBL/GenBank/DDBJ whole genome shotgun (WGS) entry which is preliminary data.</text>
</comment>
<keyword evidence="5" id="KW-1185">Reference proteome</keyword>
<dbReference type="Pfam" id="PF02321">
    <property type="entry name" value="OEP"/>
    <property type="match status" value="2"/>
</dbReference>
<dbReference type="PANTHER" id="PTHR30203:SF25">
    <property type="entry name" value="OUTER MEMBRANE PROTEIN-RELATED"/>
    <property type="match status" value="1"/>
</dbReference>
<keyword evidence="3" id="KW-1133">Transmembrane helix</keyword>
<dbReference type="SUPFAM" id="SSF56954">
    <property type="entry name" value="Outer membrane efflux proteins (OEP)"/>
    <property type="match status" value="1"/>
</dbReference>
<sequence>MTFYGTRYTTRSMRLNPFTSKVPRVIQNSAPDDRMRCVNRTRVKLSRAVIFRRLMLTALAPCLAACAVGPNYRTPQISLRPFHNIAKTESSSPPSKDEAFWWKSFHDPELDKIEARVLTQNLDLKAAFARVLQGRAIARSAAAQMLPTLDFSPQVSATRLSEEGLIGHIVREIPHFNRDYREYNVGGVASWELDIAGGLRRAHEAARDEFQAAEADRDGARLSMAAEAADTYFRIRGDQARLSIATDIFTANQKIFALTQQRRNREVTDERDLSSATAIVEASRQSVIEVEKDEELQLNRLDVLMGTQPGTYAGELRIFAQLPQAPSPVMTLQPLETLRHRPDVIASERHLAASNARIGEALANYYPKISLQGALGFESMSPHQLFTAPGFQPTATGALRWRIFDFGKISSDVSRARGRYAEALASYQSVMLRATEDVEDAFFHFSQTRRAVASQMHNVEALHHAADLTWQSYKMGALPFNDALQSNISLLNAQDRLTSMQAEEDRAAVECFRALGGGWQT</sequence>
<dbReference type="Gene3D" id="2.20.200.10">
    <property type="entry name" value="Outer membrane efflux proteins (OEP)"/>
    <property type="match status" value="1"/>
</dbReference>
<dbReference type="EMBL" id="QYAZ01000001">
    <property type="protein sequence ID" value="KAB8124521.1"/>
    <property type="molecule type" value="Genomic_DNA"/>
</dbReference>
<keyword evidence="2" id="KW-0564">Palmitate</keyword>
<gene>
    <name evidence="4" type="ORF">D3W54_10445</name>
</gene>
<name>A0ABQ6VWE2_9PROT</name>
<dbReference type="PANTHER" id="PTHR30203">
    <property type="entry name" value="OUTER MEMBRANE CATION EFFLUX PROTEIN"/>
    <property type="match status" value="1"/>
</dbReference>
<evidence type="ECO:0000256" key="2">
    <source>
        <dbReference type="RuleBase" id="RU362097"/>
    </source>
</evidence>
<evidence type="ECO:0000256" key="3">
    <source>
        <dbReference type="SAM" id="Phobius"/>
    </source>
</evidence>
<dbReference type="Proteomes" id="UP000427842">
    <property type="component" value="Unassembled WGS sequence"/>
</dbReference>
<dbReference type="Gene3D" id="1.20.1600.10">
    <property type="entry name" value="Outer membrane efflux proteins (OEP)"/>
    <property type="match status" value="1"/>
</dbReference>
<protein>
    <submittedName>
        <fullName evidence="4">Efflux transporter outer membrane subunit</fullName>
    </submittedName>
</protein>
<comment type="similarity">
    <text evidence="1 2">Belongs to the outer membrane factor (OMF) (TC 1.B.17) family.</text>
</comment>
<evidence type="ECO:0000256" key="1">
    <source>
        <dbReference type="ARBA" id="ARBA00007613"/>
    </source>
</evidence>
<evidence type="ECO:0000313" key="5">
    <source>
        <dbReference type="Proteomes" id="UP000427842"/>
    </source>
</evidence>
<comment type="subcellular location">
    <subcellularLocation>
        <location evidence="2">Cell membrane</location>
        <topology evidence="2">Lipid-anchor</topology>
    </subcellularLocation>
</comment>
<organism evidence="4 5">
    <name type="scientific">Komagataeibacter medellinensis</name>
    <dbReference type="NCBI Taxonomy" id="1177712"/>
    <lineage>
        <taxon>Bacteria</taxon>
        <taxon>Pseudomonadati</taxon>
        <taxon>Pseudomonadota</taxon>
        <taxon>Alphaproteobacteria</taxon>
        <taxon>Acetobacterales</taxon>
        <taxon>Acetobacteraceae</taxon>
        <taxon>Komagataeibacter</taxon>
    </lineage>
</organism>
<dbReference type="NCBIfam" id="TIGR01845">
    <property type="entry name" value="outer_NodT"/>
    <property type="match status" value="1"/>
</dbReference>
<reference evidence="4 5" key="1">
    <citation type="submission" date="2018-09" db="EMBL/GenBank/DDBJ databases">
        <title>Genome sequence and characterization of the bcs clusters for the production of nanocellulose from the low pH resistant strain Komagataeibacter medellinensis ID13488.</title>
        <authorList>
            <person name="Hernandez-Arriaga A.M."/>
            <person name="Del Cerro C."/>
            <person name="Urbina L."/>
            <person name="Eceiza A."/>
            <person name="Retegi A."/>
            <person name="Prieto M.A."/>
        </authorList>
    </citation>
    <scope>NUCLEOTIDE SEQUENCE [LARGE SCALE GENOMIC DNA]</scope>
    <source>
        <strain evidence="4 5">ID13488</strain>
    </source>
</reference>
<keyword evidence="2 3" id="KW-0472">Membrane</keyword>
<evidence type="ECO:0000313" key="4">
    <source>
        <dbReference type="EMBL" id="KAB8124521.1"/>
    </source>
</evidence>
<keyword evidence="2 3" id="KW-0812">Transmembrane</keyword>
<proteinExistence type="inferred from homology"/>